<evidence type="ECO:0000313" key="4">
    <source>
        <dbReference type="Proteomes" id="UP000005238"/>
    </source>
</evidence>
<dbReference type="EnsemblProtists" id="Phyra82498">
    <property type="protein sequence ID" value="Phyra82498"/>
    <property type="gene ID" value="Phyra82498"/>
</dbReference>
<keyword evidence="1" id="KW-0472">Membrane</keyword>
<dbReference type="InterPro" id="IPR011009">
    <property type="entry name" value="Kinase-like_dom_sf"/>
</dbReference>
<accession>H3GXX7</accession>
<keyword evidence="1" id="KW-0812">Transmembrane</keyword>
<dbReference type="STRING" id="164328.H3GXX7"/>
<feature type="transmembrane region" description="Helical" evidence="1">
    <location>
        <begin position="195"/>
        <end position="218"/>
    </location>
</feature>
<dbReference type="SUPFAM" id="SSF56112">
    <property type="entry name" value="Protein kinase-like (PK-like)"/>
    <property type="match status" value="1"/>
</dbReference>
<reference evidence="3" key="2">
    <citation type="submission" date="2015-06" db="UniProtKB">
        <authorList>
            <consortium name="EnsemblProtists"/>
        </authorList>
    </citation>
    <scope>IDENTIFICATION</scope>
    <source>
        <strain evidence="3">Pr102</strain>
    </source>
</reference>
<dbReference type="AlphaFoldDB" id="H3GXX7"/>
<dbReference type="GO" id="GO:0007165">
    <property type="term" value="P:signal transduction"/>
    <property type="evidence" value="ECO:0000318"/>
    <property type="project" value="GO_Central"/>
</dbReference>
<dbReference type="PANTHER" id="PTHR44329">
    <property type="entry name" value="SERINE/THREONINE-PROTEIN KINASE TNNI3K-RELATED"/>
    <property type="match status" value="1"/>
</dbReference>
<dbReference type="VEuPathDB" id="FungiDB:KRP22_14380"/>
<organism evidence="3 4">
    <name type="scientific">Phytophthora ramorum</name>
    <name type="common">Sudden oak death agent</name>
    <dbReference type="NCBI Taxonomy" id="164328"/>
    <lineage>
        <taxon>Eukaryota</taxon>
        <taxon>Sar</taxon>
        <taxon>Stramenopiles</taxon>
        <taxon>Oomycota</taxon>
        <taxon>Peronosporomycetes</taxon>
        <taxon>Peronosporales</taxon>
        <taxon>Peronosporaceae</taxon>
        <taxon>Phytophthora</taxon>
    </lineage>
</organism>
<dbReference type="VEuPathDB" id="FungiDB:KRP22_12726"/>
<dbReference type="PROSITE" id="PS00108">
    <property type="entry name" value="PROTEIN_KINASE_ST"/>
    <property type="match status" value="1"/>
</dbReference>
<dbReference type="Pfam" id="PF00069">
    <property type="entry name" value="Pkinase"/>
    <property type="match status" value="1"/>
</dbReference>
<dbReference type="VEuPathDB" id="FungiDB:KRP23_8165"/>
<name>H3GXX7_PHYRM</name>
<evidence type="ECO:0000256" key="1">
    <source>
        <dbReference type="SAM" id="Phobius"/>
    </source>
</evidence>
<dbReference type="SMART" id="SM00220">
    <property type="entry name" value="S_TKc"/>
    <property type="match status" value="1"/>
</dbReference>
<dbReference type="InterPro" id="IPR008271">
    <property type="entry name" value="Ser/Thr_kinase_AS"/>
</dbReference>
<dbReference type="Proteomes" id="UP000005238">
    <property type="component" value="Unassembled WGS sequence"/>
</dbReference>
<dbReference type="InterPro" id="IPR000719">
    <property type="entry name" value="Prot_kinase_dom"/>
</dbReference>
<proteinExistence type="predicted"/>
<reference evidence="4" key="1">
    <citation type="journal article" date="2006" name="Science">
        <title>Phytophthora genome sequences uncover evolutionary origins and mechanisms of pathogenesis.</title>
        <authorList>
            <person name="Tyler B.M."/>
            <person name="Tripathy S."/>
            <person name="Zhang X."/>
            <person name="Dehal P."/>
            <person name="Jiang R.H."/>
            <person name="Aerts A."/>
            <person name="Arredondo F.D."/>
            <person name="Baxter L."/>
            <person name="Bensasson D."/>
            <person name="Beynon J.L."/>
            <person name="Chapman J."/>
            <person name="Damasceno C.M."/>
            <person name="Dorrance A.E."/>
            <person name="Dou D."/>
            <person name="Dickerman A.W."/>
            <person name="Dubchak I.L."/>
            <person name="Garbelotto M."/>
            <person name="Gijzen M."/>
            <person name="Gordon S.G."/>
            <person name="Govers F."/>
            <person name="Grunwald N.J."/>
            <person name="Huang W."/>
            <person name="Ivors K.L."/>
            <person name="Jones R.W."/>
            <person name="Kamoun S."/>
            <person name="Krampis K."/>
            <person name="Lamour K.H."/>
            <person name="Lee M.K."/>
            <person name="McDonald W.H."/>
            <person name="Medina M."/>
            <person name="Meijer H.J."/>
            <person name="Nordberg E.K."/>
            <person name="Maclean D.J."/>
            <person name="Ospina-Giraldo M.D."/>
            <person name="Morris P.F."/>
            <person name="Phuntumart V."/>
            <person name="Putnam N.H."/>
            <person name="Rash S."/>
            <person name="Rose J.K."/>
            <person name="Sakihama Y."/>
            <person name="Salamov A.A."/>
            <person name="Savidor A."/>
            <person name="Scheuring C.F."/>
            <person name="Smith B.M."/>
            <person name="Sobral B.W."/>
            <person name="Terry A."/>
            <person name="Torto-Alalibo T.A."/>
            <person name="Win J."/>
            <person name="Xu Z."/>
            <person name="Zhang H."/>
            <person name="Grigoriev I.V."/>
            <person name="Rokhsar D.S."/>
            <person name="Boore J.L."/>
        </authorList>
    </citation>
    <scope>NUCLEOTIDE SEQUENCE [LARGE SCALE GENOMIC DNA]</scope>
    <source>
        <strain evidence="4">Pr102</strain>
    </source>
</reference>
<dbReference type="InParanoid" id="H3GXX7"/>
<dbReference type="PANTHER" id="PTHR44329:SF214">
    <property type="entry name" value="PROTEIN KINASE DOMAIN-CONTAINING PROTEIN"/>
    <property type="match status" value="1"/>
</dbReference>
<dbReference type="OMA" id="KAYSWYS"/>
<evidence type="ECO:0000259" key="2">
    <source>
        <dbReference type="PROSITE" id="PS50011"/>
    </source>
</evidence>
<dbReference type="GO" id="GO:0004674">
    <property type="term" value="F:protein serine/threonine kinase activity"/>
    <property type="evidence" value="ECO:0000318"/>
    <property type="project" value="GO_Central"/>
</dbReference>
<keyword evidence="1" id="KW-1133">Transmembrane helix</keyword>
<dbReference type="VEuPathDB" id="FungiDB:KRP23_9466"/>
<dbReference type="InterPro" id="IPR051681">
    <property type="entry name" value="Ser/Thr_Kinases-Pseudokinases"/>
</dbReference>
<dbReference type="eggNOG" id="KOG0192">
    <property type="taxonomic scope" value="Eukaryota"/>
</dbReference>
<feature type="domain" description="Protein kinase" evidence="2">
    <location>
        <begin position="280"/>
        <end position="552"/>
    </location>
</feature>
<dbReference type="GO" id="GO:0005524">
    <property type="term" value="F:ATP binding"/>
    <property type="evidence" value="ECO:0007669"/>
    <property type="project" value="InterPro"/>
</dbReference>
<keyword evidence="4" id="KW-1185">Reference proteome</keyword>
<protein>
    <recommendedName>
        <fullName evidence="2">Protein kinase domain-containing protein</fullName>
    </recommendedName>
</protein>
<sequence length="558" mass="60341">MAQVSSAGTLYKISASYLGDQCSGTPYAVYASSTSECTATQCSTSSNNIDADMESIDCSTDYIEVIREKFGNSPYLIESLNTDESCSHLSMAFGYPASGTCVGAYDKSYYVVASLNENGSASVQFYNERSCLTSDLYKTDSANETSLKEHLCTANGYSWYSSIDDESFSGSDATSSDNDVQGGMDDGGRGLGTGAIVGIVSFAVAFVTLIVFVTLFVYKRKMKSDALKETKATLQSDRSSIALLGTPGTGETGFGHSVLGKTGLWDDDVITAKRIPRDKVQKQKIISRGAFGEVYAGVFNGQQVAIKMLLPATRTNLKQVNEFLAEAKMNANMDHPHIVAFVGVAWDSLSDLCVVLEYMQGGELRSLLDSYLKANHPVGFDKQKTTIALQVCHALTYLHSLEPPVIHRDLKSRNILFNSDMEAKLSDFGISRERPDQTMTAGVGTSLWMAPEVMMGERYDDKADIFSFGVVLSELDVHTMPYARAKKANLESSGRAMVDSVLLQKVAMGTLQAEFSDASPEAVVELGRACMSVDPADRPKAAEALYKLHVILKSMAGA</sequence>
<dbReference type="HOGENOM" id="CLU_000288_63_45_1"/>
<evidence type="ECO:0000313" key="3">
    <source>
        <dbReference type="EnsemblProtists" id="Phyra82498"/>
    </source>
</evidence>
<dbReference type="PROSITE" id="PS50011">
    <property type="entry name" value="PROTEIN_KINASE_DOM"/>
    <property type="match status" value="1"/>
</dbReference>
<dbReference type="EMBL" id="DS566069">
    <property type="status" value="NOT_ANNOTATED_CDS"/>
    <property type="molecule type" value="Genomic_DNA"/>
</dbReference>
<dbReference type="Gene3D" id="3.30.200.20">
    <property type="entry name" value="Phosphorylase Kinase, domain 1"/>
    <property type="match status" value="1"/>
</dbReference>
<dbReference type="Gene3D" id="1.10.510.10">
    <property type="entry name" value="Transferase(Phosphotransferase) domain 1"/>
    <property type="match status" value="1"/>
</dbReference>